<keyword evidence="2" id="KW-1185">Reference proteome</keyword>
<sequence>MLRNAFTAHPASVGESYGEHLVTASRFAFRLIAAGLACLVHAIFPFMFIKTGSRQIEGLHKSMVSHRSRTPTGWDYVI</sequence>
<dbReference type="RefSeq" id="WP_047007358.1">
    <property type="nucleotide sequence ID" value="NZ_CP018097.1"/>
</dbReference>
<gene>
    <name evidence="1" type="ORF">AAW01_11315</name>
</gene>
<evidence type="ECO:0000313" key="1">
    <source>
        <dbReference type="EMBL" id="KLE32010.1"/>
    </source>
</evidence>
<protein>
    <submittedName>
        <fullName evidence="1">Capsule biosynthesis protein</fullName>
    </submittedName>
</protein>
<dbReference type="InterPro" id="IPR045936">
    <property type="entry name" value="DUF6356"/>
</dbReference>
<dbReference type="Proteomes" id="UP000053070">
    <property type="component" value="Unassembled WGS sequence"/>
</dbReference>
<dbReference type="KEGG" id="egn:BMF35_a1257"/>
<dbReference type="EMBL" id="LBHC01000002">
    <property type="protein sequence ID" value="KLE32010.1"/>
    <property type="molecule type" value="Genomic_DNA"/>
</dbReference>
<accession>A0A0G9MMT8</accession>
<reference evidence="1 2" key="1">
    <citation type="submission" date="2015-04" db="EMBL/GenBank/DDBJ databases">
        <title>The draft genome sequence of Erythrobacr gangjinensis K7-2.</title>
        <authorList>
            <person name="Zhuang L."/>
            <person name="Liu Y."/>
            <person name="Shao Z."/>
        </authorList>
    </citation>
    <scope>NUCLEOTIDE SEQUENCE [LARGE SCALE GENOMIC DNA]</scope>
    <source>
        <strain evidence="1 2">K7-2</strain>
    </source>
</reference>
<dbReference type="AlphaFoldDB" id="A0A0G9MMT8"/>
<evidence type="ECO:0000313" key="2">
    <source>
        <dbReference type="Proteomes" id="UP000053070"/>
    </source>
</evidence>
<dbReference type="OrthoDB" id="7652114at2"/>
<comment type="caution">
    <text evidence="1">The sequence shown here is derived from an EMBL/GenBank/DDBJ whole genome shotgun (WGS) entry which is preliminary data.</text>
</comment>
<proteinExistence type="predicted"/>
<dbReference type="STRING" id="502682.BMF35_a1257"/>
<dbReference type="PATRIC" id="fig|502682.8.peg.2308"/>
<name>A0A0G9MMT8_9SPHN</name>
<dbReference type="Pfam" id="PF19883">
    <property type="entry name" value="DUF6356"/>
    <property type="match status" value="1"/>
</dbReference>
<organism evidence="1 2">
    <name type="scientific">Aurantiacibacter gangjinensis</name>
    <dbReference type="NCBI Taxonomy" id="502682"/>
    <lineage>
        <taxon>Bacteria</taxon>
        <taxon>Pseudomonadati</taxon>
        <taxon>Pseudomonadota</taxon>
        <taxon>Alphaproteobacteria</taxon>
        <taxon>Sphingomonadales</taxon>
        <taxon>Erythrobacteraceae</taxon>
        <taxon>Aurantiacibacter</taxon>
    </lineage>
</organism>